<sequence>MNYLLASLPPTWARELPRNLLHLESVLERFTYFEGVQSLVQSLAGFLQSVASRQRNRKINDRREDIEQALGFQLPVFAASIQASLEPGWTRDPECRLPLCEQLWLDPERAGLPIREHPESPEWTQQDLEFNAAYEFGDWPDQVAGRFANWVNAQLREAGLTAVGDAEYKHWAKQAIVDAAWPVSLQRRAPPGGQT</sequence>
<dbReference type="KEGG" id="dko:I596_1756"/>
<evidence type="ECO:0000313" key="2">
    <source>
        <dbReference type="Proteomes" id="UP000076830"/>
    </source>
</evidence>
<gene>
    <name evidence="1" type="ORF">I596_1756</name>
</gene>
<proteinExistence type="predicted"/>
<accession>A0A160DUM8</accession>
<dbReference type="EMBL" id="CP015249">
    <property type="protein sequence ID" value="ANB17780.1"/>
    <property type="molecule type" value="Genomic_DNA"/>
</dbReference>
<organism evidence="1 2">
    <name type="scientific">Dokdonella koreensis DS-123</name>
    <dbReference type="NCBI Taxonomy" id="1300342"/>
    <lineage>
        <taxon>Bacteria</taxon>
        <taxon>Pseudomonadati</taxon>
        <taxon>Pseudomonadota</taxon>
        <taxon>Gammaproteobacteria</taxon>
        <taxon>Lysobacterales</taxon>
        <taxon>Rhodanobacteraceae</taxon>
        <taxon>Dokdonella</taxon>
    </lineage>
</organism>
<protein>
    <submittedName>
        <fullName evidence="1">CRISPR-associated protein, Csy1 family</fullName>
    </submittedName>
</protein>
<keyword evidence="2" id="KW-1185">Reference proteome</keyword>
<name>A0A160DUM8_9GAMM</name>
<dbReference type="InterPro" id="IPR013397">
    <property type="entry name" value="CRISPR-assoc_prot_Csy1"/>
</dbReference>
<dbReference type="Pfam" id="PF09611">
    <property type="entry name" value="Cas_Csy1"/>
    <property type="match status" value="1"/>
</dbReference>
<reference evidence="1 2" key="1">
    <citation type="submission" date="2016-04" db="EMBL/GenBank/DDBJ databases">
        <title>Complete genome sequence of Dokdonella koreensis DS-123T.</title>
        <authorList>
            <person name="Kim J.F."/>
            <person name="Lee H."/>
            <person name="Kwak M.-J."/>
        </authorList>
    </citation>
    <scope>NUCLEOTIDE SEQUENCE [LARGE SCALE GENOMIC DNA]</scope>
    <source>
        <strain evidence="1 2">DS-123</strain>
    </source>
</reference>
<dbReference type="AlphaFoldDB" id="A0A160DUM8"/>
<dbReference type="Proteomes" id="UP000076830">
    <property type="component" value="Chromosome"/>
</dbReference>
<dbReference type="STRING" id="1300342.I596_1756"/>
<evidence type="ECO:0000313" key="1">
    <source>
        <dbReference type="EMBL" id="ANB17780.1"/>
    </source>
</evidence>